<dbReference type="SUPFAM" id="SSF160631">
    <property type="entry name" value="SMI1/KNR4-like"/>
    <property type="match status" value="1"/>
</dbReference>
<sequence length="186" mass="19991">MNNDQASADELAALRAAFGVDDGGESALGWDTVRAFEAEHGVVLPEPYRTYVAELSDGSFQGPPEYGLVGLAELPDDWGAGEEDRDLGKPFPLTAGWLWEEGDGPYEDPDAVVEQVQNHGSIVLGTDGCAMNWHLVVTGPQRGHIWHITDVGAMPFGAEFGYTTSAPGFAGWVAHWAAGKEWFDAE</sequence>
<dbReference type="InterPro" id="IPR037883">
    <property type="entry name" value="Knr4/Smi1-like_sf"/>
</dbReference>
<dbReference type="EMBL" id="CP163431">
    <property type="protein sequence ID" value="XDQ00777.1"/>
    <property type="molecule type" value="Genomic_DNA"/>
</dbReference>
<proteinExistence type="predicted"/>
<gene>
    <name evidence="1" type="ORF">AB5J58_11540</name>
</gene>
<accession>A0AB39M6L2</accession>
<protein>
    <submittedName>
        <fullName evidence="1">SMI1/KNR4 family protein</fullName>
    </submittedName>
</protein>
<dbReference type="RefSeq" id="WP_369187410.1">
    <property type="nucleotide sequence ID" value="NZ_CP163431.1"/>
</dbReference>
<name>A0AB39M6L2_9ACTN</name>
<evidence type="ECO:0000313" key="1">
    <source>
        <dbReference type="EMBL" id="XDQ00777.1"/>
    </source>
</evidence>
<dbReference type="AlphaFoldDB" id="A0AB39M6L2"/>
<reference evidence="1" key="1">
    <citation type="submission" date="2024-07" db="EMBL/GenBank/DDBJ databases">
        <authorList>
            <person name="Yu S.T."/>
        </authorList>
    </citation>
    <scope>NUCLEOTIDE SEQUENCE</scope>
    <source>
        <strain evidence="1">R08</strain>
    </source>
</reference>
<organism evidence="1">
    <name type="scientific">Streptomyces sp. R08</name>
    <dbReference type="NCBI Taxonomy" id="3238624"/>
    <lineage>
        <taxon>Bacteria</taxon>
        <taxon>Bacillati</taxon>
        <taxon>Actinomycetota</taxon>
        <taxon>Actinomycetes</taxon>
        <taxon>Kitasatosporales</taxon>
        <taxon>Streptomycetaceae</taxon>
        <taxon>Streptomyces</taxon>
    </lineage>
</organism>